<dbReference type="EMBL" id="CAMAPB010000075">
    <property type="protein sequence ID" value="CAH9065513.1"/>
    <property type="molecule type" value="Genomic_DNA"/>
</dbReference>
<keyword evidence="1" id="KW-1133">Transmembrane helix</keyword>
<proteinExistence type="predicted"/>
<feature type="transmembrane region" description="Helical" evidence="1">
    <location>
        <begin position="12"/>
        <end position="32"/>
    </location>
</feature>
<keyword evidence="1" id="KW-0472">Membrane</keyword>
<evidence type="ECO:0000313" key="2">
    <source>
        <dbReference type="EMBL" id="CAH9065513.1"/>
    </source>
</evidence>
<reference evidence="2" key="1">
    <citation type="submission" date="2022-07" db="EMBL/GenBank/DDBJ databases">
        <authorList>
            <person name="Criscuolo A."/>
        </authorList>
    </citation>
    <scope>NUCLEOTIDE SEQUENCE</scope>
    <source>
        <strain evidence="2">CIP103197</strain>
    </source>
</reference>
<evidence type="ECO:0000256" key="1">
    <source>
        <dbReference type="SAM" id="Phobius"/>
    </source>
</evidence>
<dbReference type="AlphaFoldDB" id="A0A9W4R3K2"/>
<organism evidence="2 3">
    <name type="scientific">Pseudoalteromonas haloplanktis</name>
    <name type="common">Alteromonas haloplanktis</name>
    <dbReference type="NCBI Taxonomy" id="228"/>
    <lineage>
        <taxon>Bacteria</taxon>
        <taxon>Pseudomonadati</taxon>
        <taxon>Pseudomonadota</taxon>
        <taxon>Gammaproteobacteria</taxon>
        <taxon>Alteromonadales</taxon>
        <taxon>Pseudoalteromonadaceae</taxon>
        <taxon>Pseudoalteromonas</taxon>
    </lineage>
</organism>
<sequence>MSILKKHKAGLVYIKILSSYQFLMELVVQLAFLKGLT</sequence>
<dbReference type="Proteomes" id="UP001152447">
    <property type="component" value="Unassembled WGS sequence"/>
</dbReference>
<keyword evidence="1" id="KW-0812">Transmembrane</keyword>
<comment type="caution">
    <text evidence="2">The sequence shown here is derived from an EMBL/GenBank/DDBJ whole genome shotgun (WGS) entry which is preliminary data.</text>
</comment>
<protein>
    <submittedName>
        <fullName evidence="2">Uncharacterized protein</fullName>
    </submittedName>
</protein>
<keyword evidence="3" id="KW-1185">Reference proteome</keyword>
<evidence type="ECO:0000313" key="3">
    <source>
        <dbReference type="Proteomes" id="UP001152447"/>
    </source>
</evidence>
<gene>
    <name evidence="2" type="ORF">PSEHALCIP103_03394</name>
</gene>
<name>A0A9W4R3K2_PSEHA</name>
<accession>A0A9W4R3K2</accession>